<reference evidence="2 3" key="1">
    <citation type="submission" date="2023-07" db="EMBL/GenBank/DDBJ databases">
        <title>Sequencing the genomes of 1000 actinobacteria strains.</title>
        <authorList>
            <person name="Klenk H.-P."/>
        </authorList>
    </citation>
    <scope>NUCLEOTIDE SEQUENCE [LARGE SCALE GENOMIC DNA]</scope>
    <source>
        <strain evidence="2 3">DSM 20167</strain>
    </source>
</reference>
<evidence type="ECO:0000313" key="3">
    <source>
        <dbReference type="Proteomes" id="UP001183817"/>
    </source>
</evidence>
<dbReference type="InterPro" id="IPR004360">
    <property type="entry name" value="Glyas_Fos-R_dOase_dom"/>
</dbReference>
<dbReference type="InterPro" id="IPR052164">
    <property type="entry name" value="Anthracycline_SecMetBiosynth"/>
</dbReference>
<comment type="caution">
    <text evidence="2">The sequence shown here is derived from an EMBL/GenBank/DDBJ whole genome shotgun (WGS) entry which is preliminary data.</text>
</comment>
<name>A0ABU2BH39_9MICC</name>
<dbReference type="Pfam" id="PF00903">
    <property type="entry name" value="Glyoxalase"/>
    <property type="match status" value="2"/>
</dbReference>
<feature type="domain" description="VOC" evidence="1">
    <location>
        <begin position="11"/>
        <end position="127"/>
    </location>
</feature>
<dbReference type="Proteomes" id="UP001183817">
    <property type="component" value="Unassembled WGS sequence"/>
</dbReference>
<gene>
    <name evidence="2" type="ORF">J2S64_001659</name>
</gene>
<keyword evidence="3" id="KW-1185">Reference proteome</keyword>
<dbReference type="GO" id="GO:0016829">
    <property type="term" value="F:lyase activity"/>
    <property type="evidence" value="ECO:0007669"/>
    <property type="project" value="UniProtKB-KW"/>
</dbReference>
<dbReference type="InterPro" id="IPR029068">
    <property type="entry name" value="Glyas_Bleomycin-R_OHBP_Dase"/>
</dbReference>
<dbReference type="Gene3D" id="3.10.180.10">
    <property type="entry name" value="2,3-Dihydroxybiphenyl 1,2-Dioxygenase, domain 1"/>
    <property type="match status" value="2"/>
</dbReference>
<dbReference type="EMBL" id="JAVDYI010000001">
    <property type="protein sequence ID" value="MDR7357968.1"/>
    <property type="molecule type" value="Genomic_DNA"/>
</dbReference>
<sequence length="261" mass="27923">MTLRNSTPAGNPVWTDIMSTDIEASKKFYAALFGWEFEEPSSEEYGGYLSATRNGRLVAGLSPYQPEFGGIPNIWSLYLKSDDITATEAGVQDSGGQVLMPPMHVAPYGHMGIFLDAGGAAFGVWQPQEHQGFGVDSEHGSPAWHELYSKAYPAAVGFYSRAFGWDMHVMSDAPEFRYTTYGQGDDARAGLMDAAGFLPAEVPGFWVTYWGVDDVDAACATAVANGGAVTEGPEDSEFGRVAAITDCCGGSLKLVGVKQTQ</sequence>
<dbReference type="InterPro" id="IPR037523">
    <property type="entry name" value="VOC_core"/>
</dbReference>
<dbReference type="SUPFAM" id="SSF54593">
    <property type="entry name" value="Glyoxalase/Bleomycin resistance protein/Dihydroxybiphenyl dioxygenase"/>
    <property type="match status" value="2"/>
</dbReference>
<evidence type="ECO:0000313" key="2">
    <source>
        <dbReference type="EMBL" id="MDR7357968.1"/>
    </source>
</evidence>
<feature type="domain" description="VOC" evidence="1">
    <location>
        <begin position="141"/>
        <end position="257"/>
    </location>
</feature>
<evidence type="ECO:0000259" key="1">
    <source>
        <dbReference type="PROSITE" id="PS51819"/>
    </source>
</evidence>
<organism evidence="2 3">
    <name type="scientific">Paeniglutamicibacter sulfureus</name>
    <dbReference type="NCBI Taxonomy" id="43666"/>
    <lineage>
        <taxon>Bacteria</taxon>
        <taxon>Bacillati</taxon>
        <taxon>Actinomycetota</taxon>
        <taxon>Actinomycetes</taxon>
        <taxon>Micrococcales</taxon>
        <taxon>Micrococcaceae</taxon>
        <taxon>Paeniglutamicibacter</taxon>
    </lineage>
</organism>
<protein>
    <submittedName>
        <fullName evidence="2">Enzyme related to lactoylglutathione lyase</fullName>
    </submittedName>
</protein>
<dbReference type="PANTHER" id="PTHR33993">
    <property type="entry name" value="GLYOXALASE-RELATED"/>
    <property type="match status" value="1"/>
</dbReference>
<keyword evidence="2" id="KW-0456">Lyase</keyword>
<proteinExistence type="predicted"/>
<dbReference type="CDD" id="cd07247">
    <property type="entry name" value="SgaA_N_like"/>
    <property type="match status" value="2"/>
</dbReference>
<dbReference type="RefSeq" id="WP_310289612.1">
    <property type="nucleotide sequence ID" value="NZ_BAAAWO010000001.1"/>
</dbReference>
<dbReference type="PROSITE" id="PS51819">
    <property type="entry name" value="VOC"/>
    <property type="match status" value="2"/>
</dbReference>
<dbReference type="PANTHER" id="PTHR33993:SF14">
    <property type="entry name" value="GB|AAF24581.1"/>
    <property type="match status" value="1"/>
</dbReference>
<accession>A0ABU2BH39</accession>